<keyword evidence="2" id="KW-0489">Methyltransferase</keyword>
<keyword evidence="3" id="KW-1185">Reference proteome</keyword>
<keyword evidence="2" id="KW-0808">Transferase</keyword>
<dbReference type="RefSeq" id="WP_347166905.1">
    <property type="nucleotide sequence ID" value="NZ_JBDNCH010000002.1"/>
</dbReference>
<proteinExistence type="predicted"/>
<sequence>MSDPERSPHILRTYYDRCLVTHGDTAEGAGWPNEADRQTRFGIMRDLAPNGAMSDVCDLACGTGAFLEHLVASNAAPKRYLGLDISQAAITAAQAKHGTTLFALHDILHAPTPTAAPFDFVVANGLFTLKATLSQDDMWQFMESCVNRMWNMCRVGIAFNVMSSVVDWQREDLFHVPSDALLRMLYFMAGRRVILRSDYDLYEYTAYVYRDSVSARRI</sequence>
<dbReference type="EC" id="2.1.-.-" evidence="2"/>
<dbReference type="Pfam" id="PF08242">
    <property type="entry name" value="Methyltransf_12"/>
    <property type="match status" value="1"/>
</dbReference>
<comment type="caution">
    <text evidence="2">The sequence shown here is derived from an EMBL/GenBank/DDBJ whole genome shotgun (WGS) entry which is preliminary data.</text>
</comment>
<dbReference type="AlphaFoldDB" id="A0AAW9SRY4"/>
<dbReference type="GO" id="GO:0032259">
    <property type="term" value="P:methylation"/>
    <property type="evidence" value="ECO:0007669"/>
    <property type="project" value="UniProtKB-KW"/>
</dbReference>
<evidence type="ECO:0000259" key="1">
    <source>
        <dbReference type="Pfam" id="PF08242"/>
    </source>
</evidence>
<dbReference type="InterPro" id="IPR029063">
    <property type="entry name" value="SAM-dependent_MTases_sf"/>
</dbReference>
<feature type="domain" description="Methyltransferase type 12" evidence="1">
    <location>
        <begin position="58"/>
        <end position="146"/>
    </location>
</feature>
<protein>
    <submittedName>
        <fullName evidence="2">Class I SAM-dependent methyltransferase</fullName>
        <ecNumber evidence="2">2.1.-.-</ecNumber>
    </submittedName>
</protein>
<organism evidence="2 3">
    <name type="scientific">Ponticoccus litoralis</name>
    <dbReference type="NCBI Taxonomy" id="422297"/>
    <lineage>
        <taxon>Bacteria</taxon>
        <taxon>Pseudomonadati</taxon>
        <taxon>Pseudomonadota</taxon>
        <taxon>Alphaproteobacteria</taxon>
        <taxon>Rhodobacterales</taxon>
        <taxon>Roseobacteraceae</taxon>
        <taxon>Ponticoccus</taxon>
    </lineage>
</organism>
<evidence type="ECO:0000313" key="3">
    <source>
        <dbReference type="Proteomes" id="UP001428774"/>
    </source>
</evidence>
<dbReference type="CDD" id="cd02440">
    <property type="entry name" value="AdoMet_MTases"/>
    <property type="match status" value="1"/>
</dbReference>
<accession>A0AAW9SRY4</accession>
<dbReference type="GO" id="GO:0008168">
    <property type="term" value="F:methyltransferase activity"/>
    <property type="evidence" value="ECO:0007669"/>
    <property type="project" value="UniProtKB-KW"/>
</dbReference>
<dbReference type="Gene3D" id="3.40.50.150">
    <property type="entry name" value="Vaccinia Virus protein VP39"/>
    <property type="match status" value="1"/>
</dbReference>
<gene>
    <name evidence="2" type="ORF">ABFB10_13500</name>
</gene>
<dbReference type="SUPFAM" id="SSF53335">
    <property type="entry name" value="S-adenosyl-L-methionine-dependent methyltransferases"/>
    <property type="match status" value="1"/>
</dbReference>
<dbReference type="EMBL" id="JBDNCH010000002">
    <property type="protein sequence ID" value="MEN9061875.1"/>
    <property type="molecule type" value="Genomic_DNA"/>
</dbReference>
<evidence type="ECO:0000313" key="2">
    <source>
        <dbReference type="EMBL" id="MEN9061875.1"/>
    </source>
</evidence>
<reference evidence="2 3" key="1">
    <citation type="submission" date="2024-05" db="EMBL/GenBank/DDBJ databases">
        <title>Genome sequence of Ponticoccus litoralis KCCM 90028.</title>
        <authorList>
            <person name="Kim J.M."/>
            <person name="Lee J.K."/>
            <person name="Choi B.J."/>
            <person name="Bayburt H."/>
            <person name="Baek J.H."/>
            <person name="Jeon C.O."/>
        </authorList>
    </citation>
    <scope>NUCLEOTIDE SEQUENCE [LARGE SCALE GENOMIC DNA]</scope>
    <source>
        <strain evidence="2 3">KCCM 90028</strain>
    </source>
</reference>
<name>A0AAW9SRY4_9RHOB</name>
<dbReference type="Proteomes" id="UP001428774">
    <property type="component" value="Unassembled WGS sequence"/>
</dbReference>
<dbReference type="InterPro" id="IPR013217">
    <property type="entry name" value="Methyltransf_12"/>
</dbReference>